<protein>
    <submittedName>
        <fullName evidence="1">Uncharacterized protein</fullName>
    </submittedName>
</protein>
<dbReference type="AlphaFoldDB" id="A0A9J5XGT9"/>
<evidence type="ECO:0000313" key="1">
    <source>
        <dbReference type="EMBL" id="KAG5586855.1"/>
    </source>
</evidence>
<organism evidence="1 2">
    <name type="scientific">Solanum commersonii</name>
    <name type="common">Commerson's wild potato</name>
    <name type="synonym">Commerson's nightshade</name>
    <dbReference type="NCBI Taxonomy" id="4109"/>
    <lineage>
        <taxon>Eukaryota</taxon>
        <taxon>Viridiplantae</taxon>
        <taxon>Streptophyta</taxon>
        <taxon>Embryophyta</taxon>
        <taxon>Tracheophyta</taxon>
        <taxon>Spermatophyta</taxon>
        <taxon>Magnoliopsida</taxon>
        <taxon>eudicotyledons</taxon>
        <taxon>Gunneridae</taxon>
        <taxon>Pentapetalae</taxon>
        <taxon>asterids</taxon>
        <taxon>lamiids</taxon>
        <taxon>Solanales</taxon>
        <taxon>Solanaceae</taxon>
        <taxon>Solanoideae</taxon>
        <taxon>Solaneae</taxon>
        <taxon>Solanum</taxon>
    </lineage>
</organism>
<dbReference type="Proteomes" id="UP000824120">
    <property type="component" value="Chromosome 9"/>
</dbReference>
<sequence>MASENLQRTGSCINPEECGRFWPFTACALLASIGEAMLDPAHPSIYRTFNPGLLVKNTCKHEPVMFV</sequence>
<keyword evidence="2" id="KW-1185">Reference proteome</keyword>
<gene>
    <name evidence="1" type="ORF">H5410_047289</name>
</gene>
<name>A0A9J5XGT9_SOLCO</name>
<comment type="caution">
    <text evidence="1">The sequence shown here is derived from an EMBL/GenBank/DDBJ whole genome shotgun (WGS) entry which is preliminary data.</text>
</comment>
<dbReference type="EMBL" id="JACXVP010000009">
    <property type="protein sequence ID" value="KAG5586855.1"/>
    <property type="molecule type" value="Genomic_DNA"/>
</dbReference>
<proteinExistence type="predicted"/>
<evidence type="ECO:0000313" key="2">
    <source>
        <dbReference type="Proteomes" id="UP000824120"/>
    </source>
</evidence>
<reference evidence="1 2" key="1">
    <citation type="submission" date="2020-09" db="EMBL/GenBank/DDBJ databases">
        <title>De no assembly of potato wild relative species, Solanum commersonii.</title>
        <authorList>
            <person name="Cho K."/>
        </authorList>
    </citation>
    <scope>NUCLEOTIDE SEQUENCE [LARGE SCALE GENOMIC DNA]</scope>
    <source>
        <strain evidence="1">LZ3.2</strain>
        <tissue evidence="1">Leaf</tissue>
    </source>
</reference>
<accession>A0A9J5XGT9</accession>